<dbReference type="CDD" id="cd04301">
    <property type="entry name" value="NAT_SF"/>
    <property type="match status" value="1"/>
</dbReference>
<reference evidence="2" key="1">
    <citation type="submission" date="2018-05" db="EMBL/GenBank/DDBJ databases">
        <authorList>
            <person name="Lanie J.A."/>
            <person name="Ng W.-L."/>
            <person name="Kazmierczak K.M."/>
            <person name="Andrzejewski T.M."/>
            <person name="Davidsen T.M."/>
            <person name="Wayne K.J."/>
            <person name="Tettelin H."/>
            <person name="Glass J.I."/>
            <person name="Rusch D."/>
            <person name="Podicherti R."/>
            <person name="Tsui H.-C.T."/>
            <person name="Winkler M.E."/>
        </authorList>
    </citation>
    <scope>NUCLEOTIDE SEQUENCE</scope>
</reference>
<organism evidence="2">
    <name type="scientific">marine metagenome</name>
    <dbReference type="NCBI Taxonomy" id="408172"/>
    <lineage>
        <taxon>unclassified sequences</taxon>
        <taxon>metagenomes</taxon>
        <taxon>ecological metagenomes</taxon>
    </lineage>
</organism>
<evidence type="ECO:0000259" key="1">
    <source>
        <dbReference type="PROSITE" id="PS51186"/>
    </source>
</evidence>
<dbReference type="PANTHER" id="PTHR41368">
    <property type="entry name" value="PROTEIN YGHO"/>
    <property type="match status" value="1"/>
</dbReference>
<dbReference type="GO" id="GO:0016747">
    <property type="term" value="F:acyltransferase activity, transferring groups other than amino-acyl groups"/>
    <property type="evidence" value="ECO:0007669"/>
    <property type="project" value="InterPro"/>
</dbReference>
<accession>A0A381NE69</accession>
<dbReference type="EMBL" id="UINC01000256">
    <property type="protein sequence ID" value="SUZ52108.1"/>
    <property type="molecule type" value="Genomic_DNA"/>
</dbReference>
<dbReference type="PANTHER" id="PTHR41368:SF1">
    <property type="entry name" value="PROTEIN YGHO"/>
    <property type="match status" value="1"/>
</dbReference>
<dbReference type="Gene3D" id="3.40.630.30">
    <property type="match status" value="1"/>
</dbReference>
<proteinExistence type="predicted"/>
<dbReference type="AlphaFoldDB" id="A0A381NE69"/>
<gene>
    <name evidence="2" type="ORF">METZ01_LOCUS4962</name>
</gene>
<dbReference type="SUPFAM" id="SSF55729">
    <property type="entry name" value="Acyl-CoA N-acyltransferases (Nat)"/>
    <property type="match status" value="1"/>
</dbReference>
<protein>
    <recommendedName>
        <fullName evidence="1">N-acetyltransferase domain-containing protein</fullName>
    </recommendedName>
</protein>
<dbReference type="InterPro" id="IPR000182">
    <property type="entry name" value="GNAT_dom"/>
</dbReference>
<dbReference type="Pfam" id="PF00583">
    <property type="entry name" value="Acetyltransf_1"/>
    <property type="match status" value="1"/>
</dbReference>
<evidence type="ECO:0000313" key="2">
    <source>
        <dbReference type="EMBL" id="SUZ52108.1"/>
    </source>
</evidence>
<dbReference type="PROSITE" id="PS51186">
    <property type="entry name" value="GNAT"/>
    <property type="match status" value="1"/>
</dbReference>
<name>A0A381NE69_9ZZZZ</name>
<dbReference type="InterPro" id="IPR016181">
    <property type="entry name" value="Acyl_CoA_acyltransferase"/>
</dbReference>
<sequence length="377" mass="44305">MRSEINIKEIESKEDLKKFIMFPFDLYKDSKYWVAPIIKEELEILDKEINPVFKHANANYFLAYINGKIVGRIAALINWIEVNEIKKKKVRFGWFDFVDDKNVSKALLEKVIEIGKKNNLELIEGPVGFSNMDKAGMLIKGFEKKNTMITMYNYSYYQDHMKALGYNKLAEWVEYELKIADYKNAPEKIKKFSDIILNRYNLKKLNFTSTKQIEPYVDEMFDLLGETYESLQTFVPIQDYQIKYYKDKYLKYINPGFIKCVTDQDDKLVAFAITMPSFSKALKKINGKVNFIGLLRLLYAKNYNSKGSLYLIGVRPDFQNKGIIAILFNELQKFYNKFGIKEVETNPELIENTAIQQLWKNFDNVQHKNRATFTKSI</sequence>
<feature type="domain" description="N-acetyltransferase" evidence="1">
    <location>
        <begin position="5"/>
        <end position="186"/>
    </location>
</feature>
<dbReference type="InterPro" id="IPR039968">
    <property type="entry name" value="BcerS-like"/>
</dbReference>